<protein>
    <submittedName>
        <fullName evidence="2">Uncharacterized protein</fullName>
    </submittedName>
</protein>
<feature type="non-terminal residue" evidence="2">
    <location>
        <position position="166"/>
    </location>
</feature>
<feature type="chain" id="PRO_5042142443" evidence="1">
    <location>
        <begin position="18"/>
        <end position="166"/>
    </location>
</feature>
<keyword evidence="1" id="KW-0732">Signal</keyword>
<organism evidence="2 3">
    <name type="scientific">Diploptera punctata</name>
    <name type="common">Pacific beetle cockroach</name>
    <dbReference type="NCBI Taxonomy" id="6984"/>
    <lineage>
        <taxon>Eukaryota</taxon>
        <taxon>Metazoa</taxon>
        <taxon>Ecdysozoa</taxon>
        <taxon>Arthropoda</taxon>
        <taxon>Hexapoda</taxon>
        <taxon>Insecta</taxon>
        <taxon>Pterygota</taxon>
        <taxon>Neoptera</taxon>
        <taxon>Polyneoptera</taxon>
        <taxon>Dictyoptera</taxon>
        <taxon>Blattodea</taxon>
        <taxon>Blaberoidea</taxon>
        <taxon>Blaberidae</taxon>
        <taxon>Diplopterinae</taxon>
        <taxon>Diploptera</taxon>
    </lineage>
</organism>
<gene>
    <name evidence="2" type="ORF">L9F63_002186</name>
</gene>
<feature type="signal peptide" evidence="1">
    <location>
        <begin position="1"/>
        <end position="17"/>
    </location>
</feature>
<keyword evidence="3" id="KW-1185">Reference proteome</keyword>
<evidence type="ECO:0000313" key="2">
    <source>
        <dbReference type="EMBL" id="KAJ9591283.1"/>
    </source>
</evidence>
<reference evidence="2" key="2">
    <citation type="submission" date="2023-05" db="EMBL/GenBank/DDBJ databases">
        <authorList>
            <person name="Fouks B."/>
        </authorList>
    </citation>
    <scope>NUCLEOTIDE SEQUENCE</scope>
    <source>
        <strain evidence="2">Stay&amp;Tobe</strain>
        <tissue evidence="2">Testes</tissue>
    </source>
</reference>
<evidence type="ECO:0000313" key="3">
    <source>
        <dbReference type="Proteomes" id="UP001233999"/>
    </source>
</evidence>
<comment type="caution">
    <text evidence="2">The sequence shown here is derived from an EMBL/GenBank/DDBJ whole genome shotgun (WGS) entry which is preliminary data.</text>
</comment>
<dbReference type="Proteomes" id="UP001233999">
    <property type="component" value="Unassembled WGS sequence"/>
</dbReference>
<name>A0AAD8EI87_DIPPU</name>
<proteinExistence type="predicted"/>
<dbReference type="AlphaFoldDB" id="A0AAD8EI87"/>
<reference evidence="2" key="1">
    <citation type="journal article" date="2023" name="IScience">
        <title>Live-bearing cockroach genome reveals convergent evolutionary mechanisms linked to viviparity in insects and beyond.</title>
        <authorList>
            <person name="Fouks B."/>
            <person name="Harrison M.C."/>
            <person name="Mikhailova A.A."/>
            <person name="Marchal E."/>
            <person name="English S."/>
            <person name="Carruthers M."/>
            <person name="Jennings E.C."/>
            <person name="Chiamaka E.L."/>
            <person name="Frigard R.A."/>
            <person name="Pippel M."/>
            <person name="Attardo G.M."/>
            <person name="Benoit J.B."/>
            <person name="Bornberg-Bauer E."/>
            <person name="Tobe S.S."/>
        </authorList>
    </citation>
    <scope>NUCLEOTIDE SEQUENCE</scope>
    <source>
        <strain evidence="2">Stay&amp;Tobe</strain>
    </source>
</reference>
<accession>A0AAD8EI87</accession>
<dbReference type="EMBL" id="JASPKZ010003877">
    <property type="protein sequence ID" value="KAJ9591283.1"/>
    <property type="molecule type" value="Genomic_DNA"/>
</dbReference>
<sequence>YTIYLISCSFIWLKCHGMLLYAFTNDMNDTSKNPVNFPSVLSNVSQRFPKRTSPKDVCKGFVLSATSTEGGQFLEYPTQRNIDLLRLHCNTLSWLDRRQFPERFCAHFEGTESSTSRRRSRISLLGNCRCDNGHLSRESESEDSETDASSSSNSIYFRIGLYFQSC</sequence>
<evidence type="ECO:0000256" key="1">
    <source>
        <dbReference type="SAM" id="SignalP"/>
    </source>
</evidence>
<feature type="non-terminal residue" evidence="2">
    <location>
        <position position="1"/>
    </location>
</feature>